<evidence type="ECO:0000313" key="3">
    <source>
        <dbReference type="Proteomes" id="UP000824002"/>
    </source>
</evidence>
<dbReference type="Gene3D" id="1.20.1500.10">
    <property type="entry name" value="YheA/YmcA-like"/>
    <property type="match status" value="1"/>
</dbReference>
<feature type="coiled-coil region" evidence="1">
    <location>
        <begin position="40"/>
        <end position="77"/>
    </location>
</feature>
<accession>A0A9D1K0T5</accession>
<keyword evidence="1" id="KW-0175">Coiled coil</keyword>
<evidence type="ECO:0000256" key="1">
    <source>
        <dbReference type="SAM" id="Coils"/>
    </source>
</evidence>
<evidence type="ECO:0000313" key="2">
    <source>
        <dbReference type="EMBL" id="HIS77092.1"/>
    </source>
</evidence>
<name>A0A9D1K0T5_9FIRM</name>
<dbReference type="InterPro" id="IPR010368">
    <property type="entry name" value="Com_YlbF"/>
</dbReference>
<dbReference type="SUPFAM" id="SSF158622">
    <property type="entry name" value="YheA/YmcA-like"/>
    <property type="match status" value="1"/>
</dbReference>
<proteinExistence type="predicted"/>
<dbReference type="AlphaFoldDB" id="A0A9D1K0T5"/>
<comment type="caution">
    <text evidence="2">The sequence shown here is derived from an EMBL/GenBank/DDBJ whole genome shotgun (WGS) entry which is preliminary data.</text>
</comment>
<gene>
    <name evidence="2" type="ORF">IAB51_09865</name>
</gene>
<sequence>MDLIQMARNMGKEIQATAEYKRLQAAIKANDEDKSLQDGIGEFNLKRMEMNQEMQKEEKDEKKLQALNEELQKIYTDVMGNANMMEYNIAKQEMDEMMQKVNAILMMCVNGEDPDTCEIPDNNCTGSCATCGGCH</sequence>
<reference evidence="2" key="1">
    <citation type="submission" date="2020-10" db="EMBL/GenBank/DDBJ databases">
        <authorList>
            <person name="Gilroy R."/>
        </authorList>
    </citation>
    <scope>NUCLEOTIDE SEQUENCE</scope>
    <source>
        <strain evidence="2">CHK199-13235</strain>
    </source>
</reference>
<dbReference type="Pfam" id="PF06133">
    <property type="entry name" value="Com_YlbF"/>
    <property type="match status" value="1"/>
</dbReference>
<protein>
    <submittedName>
        <fullName evidence="2">YlbF family regulator</fullName>
    </submittedName>
</protein>
<dbReference type="Proteomes" id="UP000824002">
    <property type="component" value="Unassembled WGS sequence"/>
</dbReference>
<dbReference type="EMBL" id="DVJP01000066">
    <property type="protein sequence ID" value="HIS77092.1"/>
    <property type="molecule type" value="Genomic_DNA"/>
</dbReference>
<organism evidence="2 3">
    <name type="scientific">Candidatus Merdivicinus excrementipullorum</name>
    <dbReference type="NCBI Taxonomy" id="2840867"/>
    <lineage>
        <taxon>Bacteria</taxon>
        <taxon>Bacillati</taxon>
        <taxon>Bacillota</taxon>
        <taxon>Clostridia</taxon>
        <taxon>Eubacteriales</taxon>
        <taxon>Oscillospiraceae</taxon>
        <taxon>Oscillospiraceae incertae sedis</taxon>
        <taxon>Candidatus Merdivicinus</taxon>
    </lineage>
</organism>
<dbReference type="InterPro" id="IPR023378">
    <property type="entry name" value="YheA/YmcA-like_dom_sf"/>
</dbReference>
<reference evidence="2" key="2">
    <citation type="journal article" date="2021" name="PeerJ">
        <title>Extensive microbial diversity within the chicken gut microbiome revealed by metagenomics and culture.</title>
        <authorList>
            <person name="Gilroy R."/>
            <person name="Ravi A."/>
            <person name="Getino M."/>
            <person name="Pursley I."/>
            <person name="Horton D.L."/>
            <person name="Alikhan N.F."/>
            <person name="Baker D."/>
            <person name="Gharbi K."/>
            <person name="Hall N."/>
            <person name="Watson M."/>
            <person name="Adriaenssens E.M."/>
            <person name="Foster-Nyarko E."/>
            <person name="Jarju S."/>
            <person name="Secka A."/>
            <person name="Antonio M."/>
            <person name="Oren A."/>
            <person name="Chaudhuri R.R."/>
            <person name="La Ragione R."/>
            <person name="Hildebrand F."/>
            <person name="Pallen M.J."/>
        </authorList>
    </citation>
    <scope>NUCLEOTIDE SEQUENCE</scope>
    <source>
        <strain evidence="2">CHK199-13235</strain>
    </source>
</reference>